<dbReference type="PROSITE" id="PS50234">
    <property type="entry name" value="VWFA"/>
    <property type="match status" value="1"/>
</dbReference>
<feature type="compositionally biased region" description="Polar residues" evidence="1">
    <location>
        <begin position="426"/>
        <end position="451"/>
    </location>
</feature>
<name>A0A9X3LLM0_9CORY</name>
<proteinExistence type="predicted"/>
<feature type="domain" description="VWFA" evidence="3">
    <location>
        <begin position="61"/>
        <end position="249"/>
    </location>
</feature>
<gene>
    <name evidence="4" type="ORF">L8V00_03865</name>
</gene>
<evidence type="ECO:0000256" key="2">
    <source>
        <dbReference type="SAM" id="Phobius"/>
    </source>
</evidence>
<dbReference type="Proteomes" id="UP001146469">
    <property type="component" value="Unassembled WGS sequence"/>
</dbReference>
<feature type="compositionally biased region" description="Pro residues" evidence="1">
    <location>
        <begin position="587"/>
        <end position="597"/>
    </location>
</feature>
<evidence type="ECO:0000313" key="5">
    <source>
        <dbReference type="Proteomes" id="UP001146469"/>
    </source>
</evidence>
<feature type="compositionally biased region" description="Polar residues" evidence="1">
    <location>
        <begin position="347"/>
        <end position="363"/>
    </location>
</feature>
<feature type="region of interest" description="Disordered" evidence="1">
    <location>
        <begin position="339"/>
        <end position="370"/>
    </location>
</feature>
<dbReference type="InterPro" id="IPR036465">
    <property type="entry name" value="vWFA_dom_sf"/>
</dbReference>
<evidence type="ECO:0000259" key="3">
    <source>
        <dbReference type="PROSITE" id="PS50234"/>
    </source>
</evidence>
<evidence type="ECO:0000313" key="4">
    <source>
        <dbReference type="EMBL" id="MCZ9289345.1"/>
    </source>
</evidence>
<keyword evidence="2" id="KW-0472">Membrane</keyword>
<dbReference type="Gene3D" id="3.40.50.410">
    <property type="entry name" value="von Willebrand factor, type A domain"/>
    <property type="match status" value="1"/>
</dbReference>
<feature type="transmembrane region" description="Helical" evidence="2">
    <location>
        <begin position="633"/>
        <end position="655"/>
    </location>
</feature>
<sequence>MHPASHAPKARAKQTKPWRLTLALLAFLTIITLLPILAVNANAEDDNNGDEQGSGNNDDSKVAVVLDASDSMAEKDTGDGGTRMDAAKKAANDTIDTLADSAQTAVIAYGSEESNAPDNRDKGCQDITTLASLGNNKPEDLKDKINGLEPKGYTPIGNAIKKAAEELGSSGKRNIILVSDGIDTCAPPPVCDVAEDIAGDGIDLAIHTVGFKVDDKAQKELECISDVSGGTYTSADDTEALTEALTDAAQRVAGNYESAGTPVQLADNATDGFYLGEGLYQSTLPINQESGEDGDDKWFSISVPEGKKARISANLVPTGFEGGDDVYYGIRVEYKNDSCSDEGGGYSSSTNWPDPPEGQSTTIEPAEDCDPTKYRVKLNSVGSPSTGELPVEIMIGFEPQVDGSEAGPENDREIPEGDDKDKVKVPSTSPKPTPGGNSYNDATEITPGTVSDTLVPGETKFYRMNVDWGQRPLAEVEFDKKNTDKYRGGEIHIASPRRTITSNPWSESLDEDVPVTARAVGTPYVFYRNREQNAAHQEAADAGQWYVMVTLDGGKDNGMQAKDIEFRLSTALEGNKVDGPEWRQPLEPGPAPTPEPPGTNDDGNGDAKGSNSSDDESDAQAKDIDNASQSNTILYIGLGILALILIAAVAVYFTAVRRK</sequence>
<accession>A0A9X3LLM0</accession>
<dbReference type="SMART" id="SM00327">
    <property type="entry name" value="VWA"/>
    <property type="match status" value="1"/>
</dbReference>
<dbReference type="AlphaFoldDB" id="A0A9X3LLM0"/>
<dbReference type="EMBL" id="JAKMUT010000003">
    <property type="protein sequence ID" value="MCZ9289345.1"/>
    <property type="molecule type" value="Genomic_DNA"/>
</dbReference>
<dbReference type="InterPro" id="IPR002035">
    <property type="entry name" value="VWF_A"/>
</dbReference>
<dbReference type="RefSeq" id="WP_269944266.1">
    <property type="nucleotide sequence ID" value="NZ_JAKMUT010000003.1"/>
</dbReference>
<keyword evidence="2" id="KW-0812">Transmembrane</keyword>
<keyword evidence="2" id="KW-1133">Transmembrane helix</keyword>
<feature type="compositionally biased region" description="Basic and acidic residues" evidence="1">
    <location>
        <begin position="409"/>
        <end position="424"/>
    </location>
</feature>
<evidence type="ECO:0000256" key="1">
    <source>
        <dbReference type="SAM" id="MobiDB-lite"/>
    </source>
</evidence>
<keyword evidence="5" id="KW-1185">Reference proteome</keyword>
<dbReference type="Pfam" id="PF00092">
    <property type="entry name" value="VWA"/>
    <property type="match status" value="1"/>
</dbReference>
<feature type="region of interest" description="Disordered" evidence="1">
    <location>
        <begin position="399"/>
        <end position="451"/>
    </location>
</feature>
<feature type="region of interest" description="Disordered" evidence="1">
    <location>
        <begin position="575"/>
        <end position="623"/>
    </location>
</feature>
<reference evidence="4" key="1">
    <citation type="submission" date="2022-02" db="EMBL/GenBank/DDBJ databases">
        <title>Corynebacterium sp. from urogenital microbiome.</title>
        <authorList>
            <person name="Cappelli E.A."/>
            <person name="Ribeiro T.G."/>
            <person name="Peixe L."/>
        </authorList>
    </citation>
    <scope>NUCLEOTIDE SEQUENCE</scope>
    <source>
        <strain evidence="4">C8Ua_174</strain>
    </source>
</reference>
<comment type="caution">
    <text evidence="4">The sequence shown here is derived from an EMBL/GenBank/DDBJ whole genome shotgun (WGS) entry which is preliminary data.</text>
</comment>
<dbReference type="SUPFAM" id="SSF53300">
    <property type="entry name" value="vWA-like"/>
    <property type="match status" value="1"/>
</dbReference>
<organism evidence="4 5">
    <name type="scientific">Corynebacterium evansiae</name>
    <dbReference type="NCBI Taxonomy" id="2913499"/>
    <lineage>
        <taxon>Bacteria</taxon>
        <taxon>Bacillati</taxon>
        <taxon>Actinomycetota</taxon>
        <taxon>Actinomycetes</taxon>
        <taxon>Mycobacteriales</taxon>
        <taxon>Corynebacteriaceae</taxon>
        <taxon>Corynebacterium</taxon>
    </lineage>
</organism>
<protein>
    <submittedName>
        <fullName evidence="4">VWA domain-containing protein</fullName>
    </submittedName>
</protein>